<keyword evidence="3" id="KW-0444">Lipid biosynthesis</keyword>
<evidence type="ECO:0000256" key="4">
    <source>
        <dbReference type="ARBA" id="ARBA00022692"/>
    </source>
</evidence>
<keyword evidence="7" id="KW-0276">Fatty acid metabolism</keyword>
<dbReference type="Proteomes" id="UP000647017">
    <property type="component" value="Unassembled WGS sequence"/>
</dbReference>
<organism evidence="16 17">
    <name type="scientific">Micromonospora andamanensis</name>
    <dbReference type="NCBI Taxonomy" id="1287068"/>
    <lineage>
        <taxon>Bacteria</taxon>
        <taxon>Bacillati</taxon>
        <taxon>Actinomycetota</taxon>
        <taxon>Actinomycetes</taxon>
        <taxon>Micromonosporales</taxon>
        <taxon>Micromonosporaceae</taxon>
        <taxon>Micromonospora</taxon>
    </lineage>
</organism>
<dbReference type="PANTHER" id="PTHR12863:SF1">
    <property type="entry name" value="FATTY ACID 2-HYDROXYLASE"/>
    <property type="match status" value="1"/>
</dbReference>
<evidence type="ECO:0000256" key="13">
    <source>
        <dbReference type="ARBA" id="ARBA00023160"/>
    </source>
</evidence>
<feature type="transmembrane region" description="Helical" evidence="14">
    <location>
        <begin position="110"/>
        <end position="131"/>
    </location>
</feature>
<comment type="subcellular location">
    <subcellularLocation>
        <location evidence="2">Endoplasmic reticulum membrane</location>
        <topology evidence="2">Multi-pass membrane protein</topology>
    </subcellularLocation>
</comment>
<dbReference type="EMBL" id="BOOZ01000016">
    <property type="protein sequence ID" value="GIJ10064.1"/>
    <property type="molecule type" value="Genomic_DNA"/>
</dbReference>
<evidence type="ECO:0000256" key="5">
    <source>
        <dbReference type="ARBA" id="ARBA00022723"/>
    </source>
</evidence>
<feature type="domain" description="Fatty acid hydroxylase" evidence="15">
    <location>
        <begin position="62"/>
        <end position="197"/>
    </location>
</feature>
<gene>
    <name evidence="16" type="ORF">Van01_32780</name>
</gene>
<evidence type="ECO:0000256" key="10">
    <source>
        <dbReference type="ARBA" id="ARBA00023002"/>
    </source>
</evidence>
<evidence type="ECO:0000313" key="17">
    <source>
        <dbReference type="Proteomes" id="UP000647017"/>
    </source>
</evidence>
<feature type="transmembrane region" description="Helical" evidence="14">
    <location>
        <begin position="137"/>
        <end position="155"/>
    </location>
</feature>
<name>A0ABQ4HWP2_9ACTN</name>
<dbReference type="PANTHER" id="PTHR12863">
    <property type="entry name" value="FATTY ACID HYDROXYLASE"/>
    <property type="match status" value="1"/>
</dbReference>
<comment type="caution">
    <text evidence="16">The sequence shown here is derived from an EMBL/GenBank/DDBJ whole genome shotgun (WGS) entry which is preliminary data.</text>
</comment>
<protein>
    <submittedName>
        <fullName evidence="16">Fatty acid hydroxylase</fullName>
    </submittedName>
</protein>
<proteinExistence type="predicted"/>
<evidence type="ECO:0000256" key="9">
    <source>
        <dbReference type="ARBA" id="ARBA00022989"/>
    </source>
</evidence>
<evidence type="ECO:0000259" key="15">
    <source>
        <dbReference type="Pfam" id="PF04116"/>
    </source>
</evidence>
<dbReference type="InterPro" id="IPR006694">
    <property type="entry name" value="Fatty_acid_hydroxylase"/>
</dbReference>
<evidence type="ECO:0000256" key="11">
    <source>
        <dbReference type="ARBA" id="ARBA00023098"/>
    </source>
</evidence>
<evidence type="ECO:0000256" key="7">
    <source>
        <dbReference type="ARBA" id="ARBA00022832"/>
    </source>
</evidence>
<keyword evidence="10" id="KW-0560">Oxidoreductase</keyword>
<feature type="transmembrane region" description="Helical" evidence="14">
    <location>
        <begin position="51"/>
        <end position="70"/>
    </location>
</feature>
<evidence type="ECO:0000256" key="3">
    <source>
        <dbReference type="ARBA" id="ARBA00022516"/>
    </source>
</evidence>
<evidence type="ECO:0000256" key="1">
    <source>
        <dbReference type="ARBA" id="ARBA00001947"/>
    </source>
</evidence>
<keyword evidence="4 14" id="KW-0812">Transmembrane</keyword>
<reference evidence="16 17" key="1">
    <citation type="submission" date="2021-01" db="EMBL/GenBank/DDBJ databases">
        <title>Whole genome shotgun sequence of Verrucosispora andamanensis NBRC 109075.</title>
        <authorList>
            <person name="Komaki H."/>
            <person name="Tamura T."/>
        </authorList>
    </citation>
    <scope>NUCLEOTIDE SEQUENCE [LARGE SCALE GENOMIC DNA]</scope>
    <source>
        <strain evidence="16 17">NBRC 109075</strain>
    </source>
</reference>
<keyword evidence="9 14" id="KW-1133">Transmembrane helix</keyword>
<keyword evidence="13" id="KW-0275">Fatty acid biosynthesis</keyword>
<keyword evidence="11" id="KW-0443">Lipid metabolism</keyword>
<evidence type="ECO:0000256" key="6">
    <source>
        <dbReference type="ARBA" id="ARBA00022824"/>
    </source>
</evidence>
<evidence type="ECO:0000313" key="16">
    <source>
        <dbReference type="EMBL" id="GIJ10064.1"/>
    </source>
</evidence>
<evidence type="ECO:0000256" key="8">
    <source>
        <dbReference type="ARBA" id="ARBA00022833"/>
    </source>
</evidence>
<keyword evidence="6" id="KW-0256">Endoplasmic reticulum</keyword>
<keyword evidence="8" id="KW-0862">Zinc</keyword>
<feature type="transmembrane region" description="Helical" evidence="14">
    <location>
        <begin position="20"/>
        <end position="45"/>
    </location>
</feature>
<accession>A0ABQ4HWP2</accession>
<dbReference type="InterPro" id="IPR014430">
    <property type="entry name" value="Scs7"/>
</dbReference>
<keyword evidence="17" id="KW-1185">Reference proteome</keyword>
<keyword evidence="12 14" id="KW-0472">Membrane</keyword>
<evidence type="ECO:0000256" key="14">
    <source>
        <dbReference type="SAM" id="Phobius"/>
    </source>
</evidence>
<comment type="cofactor">
    <cofactor evidence="1">
        <name>Zn(2+)</name>
        <dbReference type="ChEBI" id="CHEBI:29105"/>
    </cofactor>
</comment>
<keyword evidence="5" id="KW-0479">Metal-binding</keyword>
<evidence type="ECO:0000256" key="2">
    <source>
        <dbReference type="ARBA" id="ARBA00004477"/>
    </source>
</evidence>
<sequence length="207" mass="23089">MANRGAILRGRGPAVFSSTFIDHIVHVHPLVAVALYLPVIVVAAVASLDQAGPLALVGWAVGGYLTWTLVEYWGHRIVLHFEPEQGWGAWFHRIVHGLHHDYPQDSRRSIMTPLLSVPIVGTALVVSIVVLDLPSMYAAGFVLGYLAYDLIHLYLHHSRPKAGPMKWLHELHMRHHFRDDGRGFGVSAPYWDKVFGTAISRSRRAAQ</sequence>
<dbReference type="Pfam" id="PF04116">
    <property type="entry name" value="FA_hydroxylase"/>
    <property type="match status" value="1"/>
</dbReference>
<dbReference type="RefSeq" id="WP_099850909.1">
    <property type="nucleotide sequence ID" value="NZ_BOOZ01000016.1"/>
</dbReference>
<evidence type="ECO:0000256" key="12">
    <source>
        <dbReference type="ARBA" id="ARBA00023136"/>
    </source>
</evidence>